<dbReference type="KEGG" id="csy:CENSYa_0426"/>
<keyword evidence="5" id="KW-1185">Reference proteome</keyword>
<reference evidence="4 5" key="1">
    <citation type="journal article" date="2006" name="Proc. Natl. Acad. Sci. U.S.A.">
        <title>Genomic analysis of the uncultivated marine crenarchaeote Cenarchaeum symbiosum.</title>
        <authorList>
            <person name="Hallam S.J."/>
            <person name="Konstantinidis K.T."/>
            <person name="Putnam N."/>
            <person name="Schleper C."/>
            <person name="Watanabe Y."/>
            <person name="Sugahara J."/>
            <person name="Preston C."/>
            <person name="de la Torre J."/>
            <person name="Richardson P.M."/>
            <person name="DeLong E.F."/>
        </authorList>
    </citation>
    <scope>NUCLEOTIDE SEQUENCE [LARGE SCALE GENOMIC DNA]</scope>
    <source>
        <strain evidence="5">A</strain>
    </source>
</reference>
<sequence>MAREDAHASGRIIMAGCKWHLPPVQEPADAAPAFLCPGFSFQGLYEQRRGSPTMGMVETVSDTESKFLSRREITCNFLGLAGKLDKLGAVDAVTSELGLGGKLVIPMNLKNHVGKTMVTGTFYVYDDEALARSHVSSAVFARLDKAKKKIEEAKAAEKPAEEAAEKPAEAAEAKADEGADKPAEAAEAKDEKPAENPAEAKEGS</sequence>
<accession>A0RUP4</accession>
<keyword evidence="1" id="KW-0689">Ribosomal protein</keyword>
<dbReference type="AlphaFoldDB" id="A0RUP4"/>
<dbReference type="SUPFAM" id="SSF54189">
    <property type="entry name" value="Ribosomal proteins S24e, L23 and L15e"/>
    <property type="match status" value="1"/>
</dbReference>
<name>A0RUP4_CENSY</name>
<keyword evidence="2" id="KW-0687">Ribonucleoprotein</keyword>
<dbReference type="EnsemblBacteria" id="ABK77061">
    <property type="protein sequence ID" value="ABK77061"/>
    <property type="gene ID" value="CENSYa_0426"/>
</dbReference>
<proteinExistence type="predicted"/>
<evidence type="ECO:0000256" key="1">
    <source>
        <dbReference type="ARBA" id="ARBA00022980"/>
    </source>
</evidence>
<evidence type="ECO:0000256" key="2">
    <source>
        <dbReference type="ARBA" id="ARBA00023274"/>
    </source>
</evidence>
<feature type="region of interest" description="Disordered" evidence="3">
    <location>
        <begin position="151"/>
        <end position="204"/>
    </location>
</feature>
<gene>
    <name evidence="4" type="ordered locus">CENSYa_0426</name>
</gene>
<dbReference type="GO" id="GO:0005840">
    <property type="term" value="C:ribosome"/>
    <property type="evidence" value="ECO:0007669"/>
    <property type="project" value="UniProtKB-KW"/>
</dbReference>
<dbReference type="Gene3D" id="3.30.70.3370">
    <property type="match status" value="1"/>
</dbReference>
<dbReference type="GO" id="GO:1990904">
    <property type="term" value="C:ribonucleoprotein complex"/>
    <property type="evidence" value="ECO:0007669"/>
    <property type="project" value="UniProtKB-KW"/>
</dbReference>
<evidence type="ECO:0000313" key="4">
    <source>
        <dbReference type="EMBL" id="ABK77061.1"/>
    </source>
</evidence>
<evidence type="ECO:0000256" key="3">
    <source>
        <dbReference type="SAM" id="MobiDB-lite"/>
    </source>
</evidence>
<evidence type="ECO:0000313" key="5">
    <source>
        <dbReference type="Proteomes" id="UP000000758"/>
    </source>
</evidence>
<dbReference type="EMBL" id="DP000238">
    <property type="protein sequence ID" value="ABK77061.1"/>
    <property type="molecule type" value="Genomic_DNA"/>
</dbReference>
<dbReference type="STRING" id="414004.CENSYa_0426"/>
<protein>
    <submittedName>
        <fullName evidence="4">Uncharacterized protein</fullName>
    </submittedName>
</protein>
<dbReference type="GO" id="GO:0006412">
    <property type="term" value="P:translation"/>
    <property type="evidence" value="ECO:0007669"/>
    <property type="project" value="InterPro"/>
</dbReference>
<dbReference type="Proteomes" id="UP000000758">
    <property type="component" value="Chromosome"/>
</dbReference>
<dbReference type="InterPro" id="IPR053709">
    <property type="entry name" value="eRP_eS24_sf"/>
</dbReference>
<dbReference type="GO" id="GO:0003735">
    <property type="term" value="F:structural constituent of ribosome"/>
    <property type="evidence" value="ECO:0007669"/>
    <property type="project" value="InterPro"/>
</dbReference>
<organism evidence="4 5">
    <name type="scientific">Cenarchaeum symbiosum (strain A)</name>
    <dbReference type="NCBI Taxonomy" id="414004"/>
    <lineage>
        <taxon>Archaea</taxon>
        <taxon>Nitrososphaerota</taxon>
        <taxon>Candidatus Cenarchaeales</taxon>
        <taxon>Candidatus Cenarchaeaceae</taxon>
        <taxon>Candidatus Cenarchaeum</taxon>
    </lineage>
</organism>
<dbReference type="HOGENOM" id="CLU_1340689_0_0_2"/>
<dbReference type="InterPro" id="IPR012678">
    <property type="entry name" value="Ribosomal_uL23/eL15/eS24_sf"/>
</dbReference>